<organism evidence="1 2">
    <name type="scientific">Faecalibacterium prausnitzii</name>
    <dbReference type="NCBI Taxonomy" id="853"/>
    <lineage>
        <taxon>Bacteria</taxon>
        <taxon>Bacillati</taxon>
        <taxon>Bacillota</taxon>
        <taxon>Clostridia</taxon>
        <taxon>Eubacteriales</taxon>
        <taxon>Oscillospiraceae</taxon>
        <taxon>Faecalibacterium</taxon>
    </lineage>
</organism>
<dbReference type="OrthoDB" id="1858133at2"/>
<accession>A0A2A7B354</accession>
<gene>
    <name evidence="1" type="ORF">CHR60_11960</name>
</gene>
<dbReference type="AlphaFoldDB" id="A0A2A7B354"/>
<proteinExistence type="predicted"/>
<evidence type="ECO:0000313" key="1">
    <source>
        <dbReference type="EMBL" id="PDX85751.1"/>
    </source>
</evidence>
<protein>
    <submittedName>
        <fullName evidence="1">Uncharacterized protein</fullName>
    </submittedName>
</protein>
<comment type="caution">
    <text evidence="1">The sequence shown here is derived from an EMBL/GenBank/DDBJ whole genome shotgun (WGS) entry which is preliminary data.</text>
</comment>
<evidence type="ECO:0000313" key="2">
    <source>
        <dbReference type="Proteomes" id="UP000220904"/>
    </source>
</evidence>
<name>A0A2A7B354_9FIRM</name>
<reference evidence="1 2" key="1">
    <citation type="journal article" date="2017" name="Front. Microbiol.">
        <title>New Insights into the Diversity of the Genus Faecalibacterium.</title>
        <authorList>
            <person name="Benevides L."/>
            <person name="Burman S."/>
            <person name="Martin R."/>
            <person name="Robert V."/>
            <person name="Thomas M."/>
            <person name="Miquel S."/>
            <person name="Chain F."/>
            <person name="Sokol H."/>
            <person name="Bermudez-Humaran L.G."/>
            <person name="Morrison M."/>
            <person name="Langella P."/>
            <person name="Azevedo V.A."/>
            <person name="Chatel J.M."/>
            <person name="Soares S."/>
        </authorList>
    </citation>
    <scope>NUCLEOTIDE SEQUENCE [LARGE SCALE GENOMIC DNA]</scope>
    <source>
        <strain evidence="1 2">AHMP21</strain>
    </source>
</reference>
<dbReference type="RefSeq" id="WP_097793220.1">
    <property type="nucleotide sequence ID" value="NZ_NOUV01000019.1"/>
</dbReference>
<dbReference type="Proteomes" id="UP000220904">
    <property type="component" value="Unassembled WGS sequence"/>
</dbReference>
<sequence length="242" mass="26859">MDANRYFEQMHQVMSAQKRDFSLILSVKVQDIGGADAYIELRRNASGRARVFYSTMGRRNLNFQLFRKGWQLCHNASGEMTGRFPTKADALLDAADFSACIRDDAFDPARTEFLVNQLRRLSDTSCPSLPQSAREGALITVDSFVGRGGHWCYWSTQAADCLPLAALLCWLGDFLAGSERRTLQNCPQAMELAAQWQAELCSPFTCPADAVRSPAQRPAPRRAAPAAQNPHWQSILAVLATV</sequence>
<dbReference type="EMBL" id="NOUV01000019">
    <property type="protein sequence ID" value="PDX85751.1"/>
    <property type="molecule type" value="Genomic_DNA"/>
</dbReference>